<keyword evidence="3" id="KW-1185">Reference proteome</keyword>
<reference evidence="3" key="2">
    <citation type="submission" date="2020-06" db="EMBL/GenBank/DDBJ databases">
        <title>Isolation of Planomicrobium glaciei.</title>
        <authorList>
            <person name="Malisova L."/>
            <person name="Safrankova R."/>
            <person name="Jakubu V."/>
            <person name="Spanelova P."/>
        </authorList>
    </citation>
    <scope>NUCLEOTIDE SEQUENCE [LARGE SCALE GENOMIC DNA]</scope>
    <source>
        <strain evidence="3">NRL-ATB46093</strain>
    </source>
</reference>
<proteinExistence type="predicted"/>
<dbReference type="RefSeq" id="WP_036803435.1">
    <property type="nucleotide sequence ID" value="NZ_CP051177.1"/>
</dbReference>
<gene>
    <name evidence="2" type="ORF">HF394_17325</name>
</gene>
<feature type="domain" description="N-acetyltransferase" evidence="1">
    <location>
        <begin position="4"/>
        <end position="120"/>
    </location>
</feature>
<dbReference type="InterPro" id="IPR016181">
    <property type="entry name" value="Acyl_CoA_acyltransferase"/>
</dbReference>
<dbReference type="CDD" id="cd04301">
    <property type="entry name" value="NAT_SF"/>
    <property type="match status" value="1"/>
</dbReference>
<evidence type="ECO:0000313" key="3">
    <source>
        <dbReference type="Proteomes" id="UP000509222"/>
    </source>
</evidence>
<evidence type="ECO:0000313" key="2">
    <source>
        <dbReference type="EMBL" id="QKX52191.1"/>
    </source>
</evidence>
<reference evidence="2 3" key="1">
    <citation type="submission" date="2020-04" db="EMBL/GenBank/DDBJ databases">
        <authorList>
            <person name="Pajer P."/>
            <person name="Broz P."/>
        </authorList>
    </citation>
    <scope>NUCLEOTIDE SEQUENCE [LARGE SCALE GENOMIC DNA]</scope>
    <source>
        <strain evidence="3">NRL-ATB46093</strain>
    </source>
</reference>
<dbReference type="Gene3D" id="3.40.630.30">
    <property type="match status" value="1"/>
</dbReference>
<dbReference type="Proteomes" id="UP000509222">
    <property type="component" value="Chromosome"/>
</dbReference>
<dbReference type="Pfam" id="PF00583">
    <property type="entry name" value="Acetyltransf_1"/>
    <property type="match status" value="1"/>
</dbReference>
<dbReference type="AlphaFoldDB" id="A0A7H8QFE1"/>
<organism evidence="2 3">
    <name type="scientific">Planococcus glaciei</name>
    <dbReference type="NCBI Taxonomy" id="459472"/>
    <lineage>
        <taxon>Bacteria</taxon>
        <taxon>Bacillati</taxon>
        <taxon>Bacillota</taxon>
        <taxon>Bacilli</taxon>
        <taxon>Bacillales</taxon>
        <taxon>Caryophanaceae</taxon>
        <taxon>Planococcus</taxon>
    </lineage>
</organism>
<protein>
    <submittedName>
        <fullName evidence="2">GNAT family N-acetyltransferase</fullName>
    </submittedName>
</protein>
<accession>A0A7H8QFE1</accession>
<dbReference type="EMBL" id="CP051177">
    <property type="protein sequence ID" value="QKX52191.1"/>
    <property type="molecule type" value="Genomic_DNA"/>
</dbReference>
<sequence>MVLIKFENSHEKVAMDLLSFMSSEQKLNVLHHTIHLYEEDPNWHLYFWKVDENFVGAIGIELNEHTFNVHHASVHPDFRNEGIGHIMVEHVQRLHEPLAMSATPETKDFLAKCWEHQFSG</sequence>
<dbReference type="InterPro" id="IPR000182">
    <property type="entry name" value="GNAT_dom"/>
</dbReference>
<evidence type="ECO:0000259" key="1">
    <source>
        <dbReference type="PROSITE" id="PS51186"/>
    </source>
</evidence>
<keyword evidence="2" id="KW-0808">Transferase</keyword>
<dbReference type="SUPFAM" id="SSF55729">
    <property type="entry name" value="Acyl-CoA N-acyltransferases (Nat)"/>
    <property type="match status" value="1"/>
</dbReference>
<name>A0A7H8QFE1_9BACL</name>
<dbReference type="PROSITE" id="PS51186">
    <property type="entry name" value="GNAT"/>
    <property type="match status" value="1"/>
</dbReference>
<dbReference type="GO" id="GO:0016747">
    <property type="term" value="F:acyltransferase activity, transferring groups other than amino-acyl groups"/>
    <property type="evidence" value="ECO:0007669"/>
    <property type="project" value="InterPro"/>
</dbReference>